<comment type="catalytic activity">
    <reaction evidence="6 7">
        <text>D-erythro-1-(imidazol-4-yl)glycerol 3-phosphate = 3-(imidazol-4-yl)-2-oxopropyl phosphate + H2O</text>
        <dbReference type="Rhea" id="RHEA:11040"/>
        <dbReference type="ChEBI" id="CHEBI:15377"/>
        <dbReference type="ChEBI" id="CHEBI:57766"/>
        <dbReference type="ChEBI" id="CHEBI:58278"/>
        <dbReference type="EC" id="4.2.1.19"/>
    </reaction>
</comment>
<proteinExistence type="inferred from homology"/>
<dbReference type="NCBIfam" id="NF002111">
    <property type="entry name" value="PRK00951.2-1"/>
    <property type="match status" value="1"/>
</dbReference>
<gene>
    <name evidence="6 8" type="primary">hisB</name>
    <name evidence="8" type="ORF">GXN74_13115</name>
</gene>
<evidence type="ECO:0000256" key="3">
    <source>
        <dbReference type="ARBA" id="ARBA00022605"/>
    </source>
</evidence>
<comment type="pathway">
    <text evidence="1 6 7">Amino-acid biosynthesis; L-histidine biosynthesis; L-histidine from 5-phospho-alpha-D-ribose 1-diphosphate: step 6/9.</text>
</comment>
<dbReference type="FunFam" id="3.30.230.40:FF:000001">
    <property type="entry name" value="Imidazoleglycerol-phosphate dehydratase HisB"/>
    <property type="match status" value="1"/>
</dbReference>
<dbReference type="InterPro" id="IPR038494">
    <property type="entry name" value="IGPD_sf"/>
</dbReference>
<dbReference type="HAMAP" id="MF_00076">
    <property type="entry name" value="HisB"/>
    <property type="match status" value="1"/>
</dbReference>
<dbReference type="CDD" id="cd07914">
    <property type="entry name" value="IGPD"/>
    <property type="match status" value="1"/>
</dbReference>
<dbReference type="GO" id="GO:0004424">
    <property type="term" value="F:imidazoleglycerol-phosphate dehydratase activity"/>
    <property type="evidence" value="ECO:0007669"/>
    <property type="project" value="UniProtKB-UniRule"/>
</dbReference>
<evidence type="ECO:0000313" key="9">
    <source>
        <dbReference type="Proteomes" id="UP000461585"/>
    </source>
</evidence>
<keyword evidence="6" id="KW-0963">Cytoplasm</keyword>
<dbReference type="RefSeq" id="WP_162371398.1">
    <property type="nucleotide sequence ID" value="NZ_JAAEEH010000052.1"/>
</dbReference>
<dbReference type="UniPathway" id="UPA00031">
    <property type="reaction ID" value="UER00011"/>
</dbReference>
<dbReference type="PROSITE" id="PS00955">
    <property type="entry name" value="IGP_DEHYDRATASE_2"/>
    <property type="match status" value="1"/>
</dbReference>
<dbReference type="PANTHER" id="PTHR23133:SF2">
    <property type="entry name" value="IMIDAZOLEGLYCEROL-PHOSPHATE DEHYDRATASE"/>
    <property type="match status" value="1"/>
</dbReference>
<protein>
    <recommendedName>
        <fullName evidence="2 6">Imidazoleglycerol-phosphate dehydratase</fullName>
        <shortName evidence="6">IGPD</shortName>
        <ecNumber evidence="6 7">4.2.1.19</ecNumber>
    </recommendedName>
</protein>
<evidence type="ECO:0000256" key="6">
    <source>
        <dbReference type="HAMAP-Rule" id="MF_00076"/>
    </source>
</evidence>
<evidence type="ECO:0000256" key="4">
    <source>
        <dbReference type="ARBA" id="ARBA00023102"/>
    </source>
</evidence>
<comment type="subcellular location">
    <subcellularLocation>
        <location evidence="6 7">Cytoplasm</location>
    </subcellularLocation>
</comment>
<evidence type="ECO:0000256" key="7">
    <source>
        <dbReference type="RuleBase" id="RU000599"/>
    </source>
</evidence>
<keyword evidence="9" id="KW-1185">Reference proteome</keyword>
<dbReference type="AlphaFoldDB" id="A0A7X5HXZ4"/>
<keyword evidence="4 6" id="KW-0368">Histidine biosynthesis</keyword>
<sequence>MADRRSCEMERNTNETKIRLFLDLDPAGAAGCQVDTGIGFLDHMFTHVSKHGFMDIRLECDGDLEIDTHHTVEDIGIVFGKCLAKALGPKAGIVRYGSSIIPMDEALVLCAIDLSGRPYLNFDATFTTARLGDMDTEMFLEFFRAVAVAAGMNLHIKVLEGANNHHIAEGIFKAFARALDQAVRLDPRVAGSPSTKGMLE</sequence>
<comment type="caution">
    <text evidence="8">The sequence shown here is derived from an EMBL/GenBank/DDBJ whole genome shotgun (WGS) entry which is preliminary data.</text>
</comment>
<keyword evidence="5 6" id="KW-0456">Lyase</keyword>
<dbReference type="Pfam" id="PF00475">
    <property type="entry name" value="IGPD"/>
    <property type="match status" value="1"/>
</dbReference>
<evidence type="ECO:0000256" key="2">
    <source>
        <dbReference type="ARBA" id="ARBA00016664"/>
    </source>
</evidence>
<dbReference type="InterPro" id="IPR020568">
    <property type="entry name" value="Ribosomal_Su5_D2-typ_SF"/>
</dbReference>
<dbReference type="InterPro" id="IPR020565">
    <property type="entry name" value="ImidazoleglycerP_deHydtase_CS"/>
</dbReference>
<dbReference type="GO" id="GO:0005737">
    <property type="term" value="C:cytoplasm"/>
    <property type="evidence" value="ECO:0007669"/>
    <property type="project" value="UniProtKB-SubCell"/>
</dbReference>
<dbReference type="Gene3D" id="3.30.230.40">
    <property type="entry name" value="Imidazole glycerol phosphate dehydratase, domain 1"/>
    <property type="match status" value="2"/>
</dbReference>
<dbReference type="EC" id="4.2.1.19" evidence="6 7"/>
<dbReference type="PANTHER" id="PTHR23133">
    <property type="entry name" value="IMIDAZOLEGLYCEROL-PHOSPHATE DEHYDRATASE HIS7"/>
    <property type="match status" value="1"/>
</dbReference>
<evidence type="ECO:0000256" key="5">
    <source>
        <dbReference type="ARBA" id="ARBA00023239"/>
    </source>
</evidence>
<evidence type="ECO:0000256" key="1">
    <source>
        <dbReference type="ARBA" id="ARBA00005047"/>
    </source>
</evidence>
<dbReference type="GO" id="GO:0000105">
    <property type="term" value="P:L-histidine biosynthetic process"/>
    <property type="evidence" value="ECO:0007669"/>
    <property type="project" value="UniProtKB-UniRule"/>
</dbReference>
<dbReference type="PROSITE" id="PS00954">
    <property type="entry name" value="IGP_DEHYDRATASE_1"/>
    <property type="match status" value="1"/>
</dbReference>
<accession>A0A7X5HXZ4</accession>
<comment type="similarity">
    <text evidence="6 7">Belongs to the imidazoleglycerol-phosphate dehydratase family.</text>
</comment>
<reference evidence="8 9" key="1">
    <citation type="submission" date="2020-01" db="EMBL/GenBank/DDBJ databases">
        <title>Anaeroalcalibacter tamaniensis gen. nov., sp. nov., moderately halophilic strictly anaerobic fermenter bacterium from mud volcano of Taman peninsula.</title>
        <authorList>
            <person name="Frolova A."/>
            <person name="Merkel A.Y."/>
            <person name="Slobodkin A.I."/>
        </authorList>
    </citation>
    <scope>NUCLEOTIDE SEQUENCE [LARGE SCALE GENOMIC DNA]</scope>
    <source>
        <strain evidence="8 9">F-3ap</strain>
    </source>
</reference>
<dbReference type="EMBL" id="JAAEEH010000052">
    <property type="protein sequence ID" value="NDL68678.1"/>
    <property type="molecule type" value="Genomic_DNA"/>
</dbReference>
<keyword evidence="3 6" id="KW-0028">Amino-acid biosynthesis</keyword>
<dbReference type="InterPro" id="IPR000807">
    <property type="entry name" value="ImidazoleglycerolP_deHydtase"/>
</dbReference>
<dbReference type="Proteomes" id="UP000461585">
    <property type="component" value="Unassembled WGS sequence"/>
</dbReference>
<name>A0A7X5HXZ4_9FIRM</name>
<dbReference type="NCBIfam" id="NF002114">
    <property type="entry name" value="PRK00951.2-4"/>
    <property type="match status" value="1"/>
</dbReference>
<dbReference type="SUPFAM" id="SSF54211">
    <property type="entry name" value="Ribosomal protein S5 domain 2-like"/>
    <property type="match status" value="2"/>
</dbReference>
<dbReference type="FunFam" id="3.30.230.40:FF:000003">
    <property type="entry name" value="Imidazoleglycerol-phosphate dehydratase HisB"/>
    <property type="match status" value="1"/>
</dbReference>
<evidence type="ECO:0000313" key="8">
    <source>
        <dbReference type="EMBL" id="NDL68678.1"/>
    </source>
</evidence>
<organism evidence="8 9">
    <name type="scientific">Anaerotalea alkaliphila</name>
    <dbReference type="NCBI Taxonomy" id="2662126"/>
    <lineage>
        <taxon>Bacteria</taxon>
        <taxon>Bacillati</taxon>
        <taxon>Bacillota</taxon>
        <taxon>Clostridia</taxon>
        <taxon>Eubacteriales</taxon>
        <taxon>Anaerotalea</taxon>
    </lineage>
</organism>